<dbReference type="PIRSF" id="PIRSF006019">
    <property type="entry name" value="dCMP_deaminase"/>
    <property type="match status" value="1"/>
</dbReference>
<dbReference type="EMBL" id="FQVM01000012">
    <property type="protein sequence ID" value="SHE81339.1"/>
    <property type="molecule type" value="Genomic_DNA"/>
</dbReference>
<comment type="cofactor">
    <cofactor evidence="3">
        <name>Zn(2+)</name>
        <dbReference type="ChEBI" id="CHEBI:29105"/>
    </cofactor>
</comment>
<dbReference type="GO" id="GO:0008270">
    <property type="term" value="F:zinc ion binding"/>
    <property type="evidence" value="ECO:0007669"/>
    <property type="project" value="InterPro"/>
</dbReference>
<accession>A0A1M4WJB1</accession>
<evidence type="ECO:0000256" key="2">
    <source>
        <dbReference type="PIRSR" id="PIRSR006019-1"/>
    </source>
</evidence>
<evidence type="ECO:0000256" key="3">
    <source>
        <dbReference type="PIRSR" id="PIRSR006019-2"/>
    </source>
</evidence>
<feature type="binding site" evidence="3">
    <location>
        <position position="120"/>
    </location>
    <ligand>
        <name>Zn(2+)</name>
        <dbReference type="ChEBI" id="CHEBI:29105"/>
        <note>catalytic</note>
    </ligand>
</feature>
<proteinExistence type="predicted"/>
<feature type="domain" description="CMP/dCMP-type deaminase" evidence="4">
    <location>
        <begin position="5"/>
        <end position="159"/>
    </location>
</feature>
<dbReference type="GO" id="GO:0004132">
    <property type="term" value="F:dCMP deaminase activity"/>
    <property type="evidence" value="ECO:0007669"/>
    <property type="project" value="InterPro"/>
</dbReference>
<evidence type="ECO:0000256" key="1">
    <source>
        <dbReference type="ARBA" id="ARBA00022801"/>
    </source>
</evidence>
<keyword evidence="3" id="KW-0479">Metal-binding</keyword>
<dbReference type="PANTHER" id="PTHR11086">
    <property type="entry name" value="DEOXYCYTIDYLATE DEAMINASE-RELATED"/>
    <property type="match status" value="1"/>
</dbReference>
<dbReference type="InterPro" id="IPR016193">
    <property type="entry name" value="Cytidine_deaminase-like"/>
</dbReference>
<keyword evidence="3" id="KW-0862">Zinc</keyword>
<gene>
    <name evidence="5" type="ORF">SAMN05443638_11272</name>
</gene>
<sequence length="162" mass="18414">MKRRDKHNYYLDIAETVLERGTCLRRNYGSIIVKNDEIISTGYTGSPRGRKNCIDLNKCIRDELNVPRGTHYELCRSVHSEANAIISASRKDMIGATLYLVGKDAKTKDFVENANSCAMCKRLIINSGIKTVVIRDTKDCYRIIEVEEWVENDDSLSSNIGY</sequence>
<keyword evidence="1" id="KW-0378">Hydrolase</keyword>
<dbReference type="InterPro" id="IPR015517">
    <property type="entry name" value="dCMP_deaminase-rel"/>
</dbReference>
<feature type="binding site" evidence="3">
    <location>
        <position position="117"/>
    </location>
    <ligand>
        <name>Zn(2+)</name>
        <dbReference type="ChEBI" id="CHEBI:29105"/>
        <note>catalytic</note>
    </ligand>
</feature>
<dbReference type="GO" id="GO:0005737">
    <property type="term" value="C:cytoplasm"/>
    <property type="evidence" value="ECO:0007669"/>
    <property type="project" value="TreeGrafter"/>
</dbReference>
<dbReference type="PANTHER" id="PTHR11086:SF18">
    <property type="entry name" value="DEOXYCYTIDYLATE DEAMINASE"/>
    <property type="match status" value="1"/>
</dbReference>
<dbReference type="Pfam" id="PF00383">
    <property type="entry name" value="dCMP_cyt_deam_1"/>
    <property type="match status" value="1"/>
</dbReference>
<dbReference type="InterPro" id="IPR016473">
    <property type="entry name" value="dCMP_deaminase"/>
</dbReference>
<dbReference type="InterPro" id="IPR002125">
    <property type="entry name" value="CMP_dCMP_dom"/>
</dbReference>
<feature type="active site" description="Proton donor" evidence="2">
    <location>
        <position position="81"/>
    </location>
</feature>
<organism evidence="5 6">
    <name type="scientific">Clostridium fallax</name>
    <dbReference type="NCBI Taxonomy" id="1533"/>
    <lineage>
        <taxon>Bacteria</taxon>
        <taxon>Bacillati</taxon>
        <taxon>Bacillota</taxon>
        <taxon>Clostridia</taxon>
        <taxon>Eubacteriales</taxon>
        <taxon>Clostridiaceae</taxon>
        <taxon>Clostridium</taxon>
    </lineage>
</organism>
<dbReference type="SUPFAM" id="SSF53927">
    <property type="entry name" value="Cytidine deaminase-like"/>
    <property type="match status" value="1"/>
</dbReference>
<dbReference type="PROSITE" id="PS51747">
    <property type="entry name" value="CYT_DCMP_DEAMINASES_2"/>
    <property type="match status" value="1"/>
</dbReference>
<dbReference type="AlphaFoldDB" id="A0A1M4WJB1"/>
<dbReference type="Proteomes" id="UP000184035">
    <property type="component" value="Unassembled WGS sequence"/>
</dbReference>
<dbReference type="RefSeq" id="WP_072895818.1">
    <property type="nucleotide sequence ID" value="NZ_FQVM01000012.1"/>
</dbReference>
<keyword evidence="6" id="KW-1185">Reference proteome</keyword>
<feature type="binding site" evidence="3">
    <location>
        <position position="79"/>
    </location>
    <ligand>
        <name>Zn(2+)</name>
        <dbReference type="ChEBI" id="CHEBI:29105"/>
        <note>catalytic</note>
    </ligand>
</feature>
<dbReference type="STRING" id="1533.SAMN05443638_11272"/>
<dbReference type="OrthoDB" id="9788517at2"/>
<dbReference type="GO" id="GO:0006220">
    <property type="term" value="P:pyrimidine nucleotide metabolic process"/>
    <property type="evidence" value="ECO:0007669"/>
    <property type="project" value="InterPro"/>
</dbReference>
<dbReference type="Gene3D" id="3.40.140.10">
    <property type="entry name" value="Cytidine Deaminase, domain 2"/>
    <property type="match status" value="1"/>
</dbReference>
<evidence type="ECO:0000313" key="5">
    <source>
        <dbReference type="EMBL" id="SHE81339.1"/>
    </source>
</evidence>
<evidence type="ECO:0000313" key="6">
    <source>
        <dbReference type="Proteomes" id="UP000184035"/>
    </source>
</evidence>
<reference evidence="5 6" key="1">
    <citation type="submission" date="2016-11" db="EMBL/GenBank/DDBJ databases">
        <authorList>
            <person name="Jaros S."/>
            <person name="Januszkiewicz K."/>
            <person name="Wedrychowicz H."/>
        </authorList>
    </citation>
    <scope>NUCLEOTIDE SEQUENCE [LARGE SCALE GENOMIC DNA]</scope>
    <source>
        <strain evidence="5 6">DSM 2631</strain>
    </source>
</reference>
<protein>
    <submittedName>
        <fullName evidence="5">dCMP deaminase</fullName>
    </submittedName>
</protein>
<evidence type="ECO:0000259" key="4">
    <source>
        <dbReference type="PROSITE" id="PS51747"/>
    </source>
</evidence>
<name>A0A1M4WJB1_9CLOT</name>